<gene>
    <name evidence="17" type="primary">RING1</name>
    <name evidence="17" type="ORF">CR513_45468</name>
</gene>
<dbReference type="Gene3D" id="1.20.5.170">
    <property type="match status" value="1"/>
</dbReference>
<evidence type="ECO:0000256" key="1">
    <source>
        <dbReference type="ARBA" id="ARBA00000900"/>
    </source>
</evidence>
<evidence type="ECO:0000256" key="6">
    <source>
        <dbReference type="ARBA" id="ARBA00022771"/>
    </source>
</evidence>
<evidence type="ECO:0000256" key="13">
    <source>
        <dbReference type="PROSITE-ProRule" id="PRU00175"/>
    </source>
</evidence>
<comment type="subcellular location">
    <subcellularLocation>
        <location evidence="2">Nucleus</location>
    </subcellularLocation>
</comment>
<accession>A0A371F8Z3</accession>
<dbReference type="InterPro" id="IPR046347">
    <property type="entry name" value="bZIP_sf"/>
</dbReference>
<dbReference type="PANTHER" id="PTHR46324:SF7">
    <property type="entry name" value="BASIC LEUCINE-ZIPPER 75"/>
    <property type="match status" value="1"/>
</dbReference>
<dbReference type="PROSITE" id="PS50089">
    <property type="entry name" value="ZF_RING_2"/>
    <property type="match status" value="1"/>
</dbReference>
<dbReference type="GO" id="GO:0003700">
    <property type="term" value="F:DNA-binding transcription factor activity"/>
    <property type="evidence" value="ECO:0007669"/>
    <property type="project" value="InterPro"/>
</dbReference>
<keyword evidence="11" id="KW-0804">Transcription</keyword>
<dbReference type="SUPFAM" id="SSF57850">
    <property type="entry name" value="RING/U-box"/>
    <property type="match status" value="1"/>
</dbReference>
<dbReference type="SUPFAM" id="SSF57959">
    <property type="entry name" value="Leucine zipper domain"/>
    <property type="match status" value="1"/>
</dbReference>
<comment type="caution">
    <text evidence="17">The sequence shown here is derived from an EMBL/GenBank/DDBJ whole genome shotgun (WGS) entry which is preliminary data.</text>
</comment>
<feature type="region of interest" description="Disordered" evidence="14">
    <location>
        <begin position="1"/>
        <end position="22"/>
    </location>
</feature>
<feature type="compositionally biased region" description="Low complexity" evidence="14">
    <location>
        <begin position="445"/>
        <end position="459"/>
    </location>
</feature>
<keyword evidence="12" id="KW-0539">Nucleus</keyword>
<evidence type="ECO:0000313" key="17">
    <source>
        <dbReference type="EMBL" id="RDX74738.1"/>
    </source>
</evidence>
<feature type="domain" description="BZIP" evidence="16">
    <location>
        <begin position="467"/>
        <end position="530"/>
    </location>
</feature>
<dbReference type="Pfam" id="PF00170">
    <property type="entry name" value="bZIP_1"/>
    <property type="match status" value="1"/>
</dbReference>
<dbReference type="InterPro" id="IPR044521">
    <property type="entry name" value="AtbZIP8/43"/>
</dbReference>
<feature type="compositionally biased region" description="Basic and acidic residues" evidence="14">
    <location>
        <begin position="460"/>
        <end position="469"/>
    </location>
</feature>
<keyword evidence="8" id="KW-0862">Zinc</keyword>
<evidence type="ECO:0000256" key="7">
    <source>
        <dbReference type="ARBA" id="ARBA00022786"/>
    </source>
</evidence>
<feature type="region of interest" description="Disordered" evidence="14">
    <location>
        <begin position="435"/>
        <end position="487"/>
    </location>
</feature>
<keyword evidence="18" id="KW-1185">Reference proteome</keyword>
<dbReference type="EC" id="2.3.2.27" evidence="3"/>
<protein>
    <recommendedName>
        <fullName evidence="3">RING-type E3 ubiquitin transferase</fullName>
        <ecNumber evidence="3">2.3.2.27</ecNumber>
    </recommendedName>
</protein>
<organism evidence="17 18">
    <name type="scientific">Mucuna pruriens</name>
    <name type="common">Velvet bean</name>
    <name type="synonym">Dolichos pruriens</name>
    <dbReference type="NCBI Taxonomy" id="157652"/>
    <lineage>
        <taxon>Eukaryota</taxon>
        <taxon>Viridiplantae</taxon>
        <taxon>Streptophyta</taxon>
        <taxon>Embryophyta</taxon>
        <taxon>Tracheophyta</taxon>
        <taxon>Spermatophyta</taxon>
        <taxon>Magnoliopsida</taxon>
        <taxon>eudicotyledons</taxon>
        <taxon>Gunneridae</taxon>
        <taxon>Pentapetalae</taxon>
        <taxon>rosids</taxon>
        <taxon>fabids</taxon>
        <taxon>Fabales</taxon>
        <taxon>Fabaceae</taxon>
        <taxon>Papilionoideae</taxon>
        <taxon>50 kb inversion clade</taxon>
        <taxon>NPAAA clade</taxon>
        <taxon>indigoferoid/millettioid clade</taxon>
        <taxon>Phaseoleae</taxon>
        <taxon>Mucuna</taxon>
    </lineage>
</organism>
<evidence type="ECO:0000256" key="8">
    <source>
        <dbReference type="ARBA" id="ARBA00022833"/>
    </source>
</evidence>
<keyword evidence="5" id="KW-0479">Metal-binding</keyword>
<dbReference type="GO" id="GO:0061630">
    <property type="term" value="F:ubiquitin protein ligase activity"/>
    <property type="evidence" value="ECO:0007669"/>
    <property type="project" value="UniProtKB-EC"/>
</dbReference>
<evidence type="ECO:0000256" key="10">
    <source>
        <dbReference type="ARBA" id="ARBA00023125"/>
    </source>
</evidence>
<evidence type="ECO:0000256" key="11">
    <source>
        <dbReference type="ARBA" id="ARBA00023163"/>
    </source>
</evidence>
<keyword evidence="9" id="KW-0805">Transcription regulation</keyword>
<keyword evidence="10" id="KW-0238">DNA-binding</keyword>
<evidence type="ECO:0000256" key="12">
    <source>
        <dbReference type="ARBA" id="ARBA00023242"/>
    </source>
</evidence>
<dbReference type="GO" id="GO:0046983">
    <property type="term" value="F:protein dimerization activity"/>
    <property type="evidence" value="ECO:0007669"/>
    <property type="project" value="UniProtKB-ARBA"/>
</dbReference>
<evidence type="ECO:0000256" key="5">
    <source>
        <dbReference type="ARBA" id="ARBA00022723"/>
    </source>
</evidence>
<dbReference type="InterPro" id="IPR004827">
    <property type="entry name" value="bZIP"/>
</dbReference>
<reference evidence="17" key="1">
    <citation type="submission" date="2018-05" db="EMBL/GenBank/DDBJ databases">
        <title>Draft genome of Mucuna pruriens seed.</title>
        <authorList>
            <person name="Nnadi N.E."/>
            <person name="Vos R."/>
            <person name="Hasami M.H."/>
            <person name="Devisetty U.K."/>
            <person name="Aguiy J.C."/>
        </authorList>
    </citation>
    <scope>NUCLEOTIDE SEQUENCE [LARGE SCALE GENOMIC DNA]</scope>
    <source>
        <strain evidence="17">JCA_2017</strain>
    </source>
</reference>
<evidence type="ECO:0000256" key="3">
    <source>
        <dbReference type="ARBA" id="ARBA00012483"/>
    </source>
</evidence>
<keyword evidence="4" id="KW-0808">Transferase</keyword>
<evidence type="ECO:0000256" key="14">
    <source>
        <dbReference type="SAM" id="MobiDB-lite"/>
    </source>
</evidence>
<evidence type="ECO:0000313" key="18">
    <source>
        <dbReference type="Proteomes" id="UP000257109"/>
    </source>
</evidence>
<dbReference type="InterPro" id="IPR045314">
    <property type="entry name" value="bZIP_plant_GBF1"/>
</dbReference>
<dbReference type="Pfam" id="PF13639">
    <property type="entry name" value="zf-RING_2"/>
    <property type="match status" value="1"/>
</dbReference>
<sequence>MADVTTYHRHHRDPDPDPDDDQTLIPFPYWDLDFDFDPEFPPNPFSLTDRENQVNFVMDLFHQRVEQSQLTDPLSNDAVFGVIDGLDLSFPADDDFFVTRRVSVGSDSDSERPHSLSRICAHSEGDYNENDDVVSSIPLCWDSLHLDDDNNNNNNNRDSTSYEDFEWEEVVDEREVLSMLDDTSVSISVGIEETEEDLEANNLEWQVLLNTNTFEGINSEPYFGDNEDYVYTAEYEMMFGQFSDNAFIGKPPASLSVVRNLPSVVLTADDVATENVVCAVCKEEFYVGELATQLPCSHRYHGDCIVPWLGIRNTCPVCRYEFPTDDADYERRKVQRSGMTTLGDFSITMPRALSDLRTYSNLVQLPENGITREYEDCILCLHYPSPTQKPILTSTNLLNMETGEGHTLAPMDPPHHGLHHIPFFCPQLHLPSNSNYPPQIPLHKSSPNTSSNSNNNNNSDEAKALLDDRKKKRMFSNRESARRSRMRKKQQIEVLQYHVDHLQTLNHQLSQKIIYLLECNQQIHQQNAQLKEKVSSLQVALSDLLVPAESAEQPHHIPNGFLAEPSTRPIASSRA</sequence>
<dbReference type="PROSITE" id="PS00036">
    <property type="entry name" value="BZIP_BASIC"/>
    <property type="match status" value="1"/>
</dbReference>
<dbReference type="GO" id="GO:0003677">
    <property type="term" value="F:DNA binding"/>
    <property type="evidence" value="ECO:0007669"/>
    <property type="project" value="UniProtKB-KW"/>
</dbReference>
<dbReference type="OrthoDB" id="8062037at2759"/>
<dbReference type="Proteomes" id="UP000257109">
    <property type="component" value="Unassembled WGS sequence"/>
</dbReference>
<feature type="region of interest" description="Disordered" evidence="14">
    <location>
        <begin position="555"/>
        <end position="575"/>
    </location>
</feature>
<evidence type="ECO:0000256" key="2">
    <source>
        <dbReference type="ARBA" id="ARBA00004123"/>
    </source>
</evidence>
<dbReference type="InterPro" id="IPR001841">
    <property type="entry name" value="Znf_RING"/>
</dbReference>
<dbReference type="InterPro" id="IPR013083">
    <property type="entry name" value="Znf_RING/FYVE/PHD"/>
</dbReference>
<evidence type="ECO:0000259" key="16">
    <source>
        <dbReference type="PROSITE" id="PS50217"/>
    </source>
</evidence>
<dbReference type="GO" id="GO:0008270">
    <property type="term" value="F:zinc ion binding"/>
    <property type="evidence" value="ECO:0007669"/>
    <property type="project" value="UniProtKB-KW"/>
</dbReference>
<dbReference type="AlphaFoldDB" id="A0A371F8Z3"/>
<keyword evidence="6 13" id="KW-0863">Zinc-finger</keyword>
<comment type="catalytic activity">
    <reaction evidence="1">
        <text>S-ubiquitinyl-[E2 ubiquitin-conjugating enzyme]-L-cysteine + [acceptor protein]-L-lysine = [E2 ubiquitin-conjugating enzyme]-L-cysteine + N(6)-ubiquitinyl-[acceptor protein]-L-lysine.</text>
        <dbReference type="EC" id="2.3.2.27"/>
    </reaction>
</comment>
<name>A0A371F8Z3_MUCPR</name>
<dbReference type="Gene3D" id="3.30.40.10">
    <property type="entry name" value="Zinc/RING finger domain, C3HC4 (zinc finger)"/>
    <property type="match status" value="1"/>
</dbReference>
<dbReference type="FunFam" id="1.20.5.170:FF:000020">
    <property type="entry name" value="BZIP transcription factor"/>
    <property type="match status" value="1"/>
</dbReference>
<dbReference type="GO" id="GO:0005634">
    <property type="term" value="C:nucleus"/>
    <property type="evidence" value="ECO:0007669"/>
    <property type="project" value="UniProtKB-SubCell"/>
</dbReference>
<dbReference type="CDD" id="cd14702">
    <property type="entry name" value="bZIP_plant_GBF1"/>
    <property type="match status" value="1"/>
</dbReference>
<evidence type="ECO:0000256" key="9">
    <source>
        <dbReference type="ARBA" id="ARBA00023015"/>
    </source>
</evidence>
<dbReference type="SMART" id="SM00338">
    <property type="entry name" value="BRLZ"/>
    <property type="match status" value="1"/>
</dbReference>
<proteinExistence type="predicted"/>
<evidence type="ECO:0000256" key="4">
    <source>
        <dbReference type="ARBA" id="ARBA00022679"/>
    </source>
</evidence>
<dbReference type="SMART" id="SM00184">
    <property type="entry name" value="RING"/>
    <property type="match status" value="1"/>
</dbReference>
<dbReference type="EMBL" id="QJKJ01010076">
    <property type="protein sequence ID" value="RDX74738.1"/>
    <property type="molecule type" value="Genomic_DNA"/>
</dbReference>
<keyword evidence="7" id="KW-0833">Ubl conjugation pathway</keyword>
<feature type="non-terminal residue" evidence="17">
    <location>
        <position position="1"/>
    </location>
</feature>
<dbReference type="STRING" id="157652.A0A371F8Z3"/>
<feature type="domain" description="RING-type" evidence="15">
    <location>
        <begin position="278"/>
        <end position="319"/>
    </location>
</feature>
<dbReference type="FunFam" id="3.30.40.10:FF:000022">
    <property type="entry name" value="E3 ubiquitin-protein ligase RING1-like"/>
    <property type="match status" value="1"/>
</dbReference>
<dbReference type="PROSITE" id="PS50217">
    <property type="entry name" value="BZIP"/>
    <property type="match status" value="1"/>
</dbReference>
<dbReference type="PANTHER" id="PTHR46324">
    <property type="entry name" value="BASIC LEUCINE ZIPPER 43-RELATED"/>
    <property type="match status" value="1"/>
</dbReference>
<evidence type="ECO:0000259" key="15">
    <source>
        <dbReference type="PROSITE" id="PS50089"/>
    </source>
</evidence>